<organism evidence="1 2">
    <name type="scientific">Phaseolus angularis</name>
    <name type="common">Azuki bean</name>
    <name type="synonym">Vigna angularis</name>
    <dbReference type="NCBI Taxonomy" id="3914"/>
    <lineage>
        <taxon>Eukaryota</taxon>
        <taxon>Viridiplantae</taxon>
        <taxon>Streptophyta</taxon>
        <taxon>Embryophyta</taxon>
        <taxon>Tracheophyta</taxon>
        <taxon>Spermatophyta</taxon>
        <taxon>Magnoliopsida</taxon>
        <taxon>eudicotyledons</taxon>
        <taxon>Gunneridae</taxon>
        <taxon>Pentapetalae</taxon>
        <taxon>rosids</taxon>
        <taxon>fabids</taxon>
        <taxon>Fabales</taxon>
        <taxon>Fabaceae</taxon>
        <taxon>Papilionoideae</taxon>
        <taxon>50 kb inversion clade</taxon>
        <taxon>NPAAA clade</taxon>
        <taxon>indigoferoid/millettioid clade</taxon>
        <taxon>Phaseoleae</taxon>
        <taxon>Vigna</taxon>
    </lineage>
</organism>
<dbReference type="AlphaFoldDB" id="A0A8T0KZE4"/>
<dbReference type="Proteomes" id="UP000743370">
    <property type="component" value="Unassembled WGS sequence"/>
</dbReference>
<gene>
    <name evidence="1" type="ORF">HKW66_Vig0184110</name>
</gene>
<accession>A0A8T0KZE4</accession>
<dbReference type="EMBL" id="JABFOF010000003">
    <property type="protein sequence ID" value="KAG2403125.1"/>
    <property type="molecule type" value="Genomic_DNA"/>
</dbReference>
<reference evidence="1 2" key="1">
    <citation type="submission" date="2020-05" db="EMBL/GenBank/DDBJ databases">
        <title>Vigna angularis (adzuki bean) Var. LongXiaoDou No. 4 denovo assembly.</title>
        <authorList>
            <person name="Xiang H."/>
        </authorList>
    </citation>
    <scope>NUCLEOTIDE SEQUENCE [LARGE SCALE GENOMIC DNA]</scope>
    <source>
        <tissue evidence="1">Leaf</tissue>
    </source>
</reference>
<name>A0A8T0KZE4_PHAAN</name>
<comment type="caution">
    <text evidence="1">The sequence shown here is derived from an EMBL/GenBank/DDBJ whole genome shotgun (WGS) entry which is preliminary data.</text>
</comment>
<evidence type="ECO:0000313" key="1">
    <source>
        <dbReference type="EMBL" id="KAG2403125.1"/>
    </source>
</evidence>
<evidence type="ECO:0000313" key="2">
    <source>
        <dbReference type="Proteomes" id="UP000743370"/>
    </source>
</evidence>
<protein>
    <submittedName>
        <fullName evidence="1">Uncharacterized protein</fullName>
    </submittedName>
</protein>
<sequence length="66" mass="7591">MVDIDVEQGFNAAEDGRPRQREDSILFENKCIVDLLNYNDVEMANEHEALLKSLTDKLLHVSEDIM</sequence>
<proteinExistence type="predicted"/>